<dbReference type="GO" id="GO:0007283">
    <property type="term" value="P:spermatogenesis"/>
    <property type="evidence" value="ECO:0007669"/>
    <property type="project" value="TreeGrafter"/>
</dbReference>
<dbReference type="OMA" id="FIDMTDH"/>
<keyword evidence="2" id="KW-1185">Reference proteome</keyword>
<reference evidence="2" key="1">
    <citation type="submission" date="2016-06" db="EMBL/GenBank/DDBJ databases">
        <title>De novo assembly and RNA-Seq shows season-dependent expression and editing in black bear kidneys.</title>
        <authorList>
            <person name="Korstanje R."/>
            <person name="Srivastava A."/>
            <person name="Sarsani V.K."/>
            <person name="Sheehan S.M."/>
            <person name="Seger R.L."/>
            <person name="Barter M.E."/>
            <person name="Lindqvist C."/>
            <person name="Brody L.C."/>
            <person name="Mullikin J.C."/>
        </authorList>
    </citation>
    <scope>NUCLEOTIDE SEQUENCE [LARGE SCALE GENOMIC DNA]</scope>
</reference>
<dbReference type="GeneTree" id="ENSGT00950000185065"/>
<name>A0A452RDY0_URSAM</name>
<protein>
    <submittedName>
        <fullName evidence="1">Uncharacterized protein</fullName>
    </submittedName>
</protein>
<dbReference type="PANTHER" id="PTHR23011">
    <property type="entry name" value="CYCLIC NUCLEOTIDE-BINDING DOMAIN CONTAINING PROTEIN"/>
    <property type="match status" value="1"/>
</dbReference>
<organism evidence="1 2">
    <name type="scientific">Ursus americanus</name>
    <name type="common">American black bear</name>
    <name type="synonym">Euarctos americanus</name>
    <dbReference type="NCBI Taxonomy" id="9643"/>
    <lineage>
        <taxon>Eukaryota</taxon>
        <taxon>Metazoa</taxon>
        <taxon>Chordata</taxon>
        <taxon>Craniata</taxon>
        <taxon>Vertebrata</taxon>
        <taxon>Euteleostomi</taxon>
        <taxon>Mammalia</taxon>
        <taxon>Eutheria</taxon>
        <taxon>Laurasiatheria</taxon>
        <taxon>Carnivora</taxon>
        <taxon>Caniformia</taxon>
        <taxon>Ursidae</taxon>
        <taxon>Ursus</taxon>
    </lineage>
</organism>
<evidence type="ECO:0000313" key="2">
    <source>
        <dbReference type="Proteomes" id="UP000291022"/>
    </source>
</evidence>
<accession>A0A452RDY0</accession>
<dbReference type="Ensembl" id="ENSUAMT00000018972.1">
    <property type="protein sequence ID" value="ENSUAMP00000016945.1"/>
    <property type="gene ID" value="ENSUAMG00000013450.1"/>
</dbReference>
<proteinExistence type="predicted"/>
<sequence length="168" mass="19586">MRRYMVSYSWQMLKKELGLYQLTMDIIVMIRVCKIFRQGLRGFREYQIIETAHRKHPLFSFWDKRKQGRITFDTMDFVAEEGHFPPKAMQIAQKLPSWRTEPEIQALCNLLQVLDSYRNYSEHLQLLLAKVMRFERSVRGTPLGTWAGTGWAGGACGRSAGVSVVRQP</sequence>
<dbReference type="GO" id="GO:0030552">
    <property type="term" value="F:cAMP binding"/>
    <property type="evidence" value="ECO:0007669"/>
    <property type="project" value="TreeGrafter"/>
</dbReference>
<reference evidence="1" key="3">
    <citation type="submission" date="2025-09" db="UniProtKB">
        <authorList>
            <consortium name="Ensembl"/>
        </authorList>
    </citation>
    <scope>IDENTIFICATION</scope>
</reference>
<dbReference type="AlphaFoldDB" id="A0A452RDY0"/>
<dbReference type="STRING" id="9643.ENSUAMP00000016945"/>
<dbReference type="PANTHER" id="PTHR23011:SF43">
    <property type="entry name" value="CYCLIC NUCLEOTIDE-BINDING DOMAIN-CONTAINING PROTEIN 2"/>
    <property type="match status" value="1"/>
</dbReference>
<evidence type="ECO:0000313" key="1">
    <source>
        <dbReference type="Ensembl" id="ENSUAMP00000016945.1"/>
    </source>
</evidence>
<reference evidence="1" key="2">
    <citation type="submission" date="2025-08" db="UniProtKB">
        <authorList>
            <consortium name="Ensembl"/>
        </authorList>
    </citation>
    <scope>IDENTIFICATION</scope>
</reference>
<dbReference type="Proteomes" id="UP000291022">
    <property type="component" value="Unassembled WGS sequence"/>
</dbReference>